<comment type="caution">
    <text evidence="2">The sequence shown here is derived from an EMBL/GenBank/DDBJ whole genome shotgun (WGS) entry which is preliminary data.</text>
</comment>
<reference evidence="2" key="1">
    <citation type="journal article" date="2021" name="PeerJ">
        <title>Extensive microbial diversity within the chicken gut microbiome revealed by metagenomics and culture.</title>
        <authorList>
            <person name="Gilroy R."/>
            <person name="Ravi A."/>
            <person name="Getino M."/>
            <person name="Pursley I."/>
            <person name="Horton D.L."/>
            <person name="Alikhan N.F."/>
            <person name="Baker D."/>
            <person name="Gharbi K."/>
            <person name="Hall N."/>
            <person name="Watson M."/>
            <person name="Adriaenssens E.M."/>
            <person name="Foster-Nyarko E."/>
            <person name="Jarju S."/>
            <person name="Secka A."/>
            <person name="Antonio M."/>
            <person name="Oren A."/>
            <person name="Chaudhuri R.R."/>
            <person name="La Ragione R."/>
            <person name="Hildebrand F."/>
            <person name="Pallen M.J."/>
        </authorList>
    </citation>
    <scope>NUCLEOTIDE SEQUENCE</scope>
    <source>
        <strain evidence="2">Gambia2-208</strain>
    </source>
</reference>
<sequence length="295" mass="33705">MSWKRGIRWCGVVFAFACLASCQVKRPGDVLSDEQMEAVLYDYHVAKALSEQLSYTENYKRVLYVESVFRKHGITEAQFDTSLVWFSRHPEAFGTVYEKVNARLKAAKDQVEDLIALRDNKPKESQPGDSIDVWAWEPVYRLTGMPYDNRVWFELPSDPNFMERDTLRWNVRFHFIGGDTAAVRDSLYAPVMGMQVHYAKDTLLYDIRPIFRSGWESLSVSADTLGQIEKVSGFIYYPRQASRRILLADSVSLMRYHARTDTTQVGVDTAAVADKRPVASRTLQSPAATRLKANP</sequence>
<evidence type="ECO:0000259" key="1">
    <source>
        <dbReference type="Pfam" id="PF14129"/>
    </source>
</evidence>
<dbReference type="Pfam" id="PF14129">
    <property type="entry name" value="DUF4296"/>
    <property type="match status" value="1"/>
</dbReference>
<dbReference type="AlphaFoldDB" id="A0A9D1ZGQ6"/>
<organism evidence="2 3">
    <name type="scientific">Candidatus Bacteroides pullicola</name>
    <dbReference type="NCBI Taxonomy" id="2838475"/>
    <lineage>
        <taxon>Bacteria</taxon>
        <taxon>Pseudomonadati</taxon>
        <taxon>Bacteroidota</taxon>
        <taxon>Bacteroidia</taxon>
        <taxon>Bacteroidales</taxon>
        <taxon>Bacteroidaceae</taxon>
        <taxon>Bacteroides</taxon>
    </lineage>
</organism>
<dbReference type="EMBL" id="DXCV01000009">
    <property type="protein sequence ID" value="HIY87231.1"/>
    <property type="molecule type" value="Genomic_DNA"/>
</dbReference>
<dbReference type="InterPro" id="IPR025381">
    <property type="entry name" value="DUF4296"/>
</dbReference>
<evidence type="ECO:0000313" key="2">
    <source>
        <dbReference type="EMBL" id="HIY87231.1"/>
    </source>
</evidence>
<dbReference type="Proteomes" id="UP000886851">
    <property type="component" value="Unassembled WGS sequence"/>
</dbReference>
<evidence type="ECO:0000313" key="3">
    <source>
        <dbReference type="Proteomes" id="UP000886851"/>
    </source>
</evidence>
<feature type="domain" description="DUF4296" evidence="1">
    <location>
        <begin position="27"/>
        <end position="109"/>
    </location>
</feature>
<gene>
    <name evidence="2" type="ORF">H9824_00795</name>
</gene>
<accession>A0A9D1ZGQ6</accession>
<proteinExistence type="predicted"/>
<protein>
    <submittedName>
        <fullName evidence="2">DUF4296 domain-containing protein</fullName>
    </submittedName>
</protein>
<reference evidence="2" key="2">
    <citation type="submission" date="2021-04" db="EMBL/GenBank/DDBJ databases">
        <authorList>
            <person name="Gilroy R."/>
        </authorList>
    </citation>
    <scope>NUCLEOTIDE SEQUENCE</scope>
    <source>
        <strain evidence="2">Gambia2-208</strain>
    </source>
</reference>
<name>A0A9D1ZGQ6_9BACE</name>